<sequence length="23" mass="2181">VGEASGIAGMTIGLLMNLGVGGY</sequence>
<proteinExistence type="predicted"/>
<dbReference type="EMBL" id="UINC01202973">
    <property type="protein sequence ID" value="SVE23021.1"/>
    <property type="molecule type" value="Genomic_DNA"/>
</dbReference>
<evidence type="ECO:0000313" key="1">
    <source>
        <dbReference type="EMBL" id="SVE23021.1"/>
    </source>
</evidence>
<accession>A0A383BT24</accession>
<reference evidence="1" key="1">
    <citation type="submission" date="2018-05" db="EMBL/GenBank/DDBJ databases">
        <authorList>
            <person name="Lanie J.A."/>
            <person name="Ng W.-L."/>
            <person name="Kazmierczak K.M."/>
            <person name="Andrzejewski T.M."/>
            <person name="Davidsen T.M."/>
            <person name="Wayne K.J."/>
            <person name="Tettelin H."/>
            <person name="Glass J.I."/>
            <person name="Rusch D."/>
            <person name="Podicherti R."/>
            <person name="Tsui H.-C.T."/>
            <person name="Winkler M.E."/>
        </authorList>
    </citation>
    <scope>NUCLEOTIDE SEQUENCE</scope>
</reference>
<dbReference type="AlphaFoldDB" id="A0A383BT24"/>
<name>A0A383BT24_9ZZZZ</name>
<gene>
    <name evidence="1" type="ORF">METZ01_LOCUS475875</name>
</gene>
<feature type="non-terminal residue" evidence="1">
    <location>
        <position position="1"/>
    </location>
</feature>
<organism evidence="1">
    <name type="scientific">marine metagenome</name>
    <dbReference type="NCBI Taxonomy" id="408172"/>
    <lineage>
        <taxon>unclassified sequences</taxon>
        <taxon>metagenomes</taxon>
        <taxon>ecological metagenomes</taxon>
    </lineage>
</organism>
<protein>
    <submittedName>
        <fullName evidence="1">Uncharacterized protein</fullName>
    </submittedName>
</protein>